<reference evidence="1" key="2">
    <citation type="journal article" date="2015" name="Data Brief">
        <title>Shoot transcriptome of the giant reed, Arundo donax.</title>
        <authorList>
            <person name="Barrero R.A."/>
            <person name="Guerrero F.D."/>
            <person name="Moolhuijzen P."/>
            <person name="Goolsby J.A."/>
            <person name="Tidwell J."/>
            <person name="Bellgard S.E."/>
            <person name="Bellgard M.I."/>
        </authorList>
    </citation>
    <scope>NUCLEOTIDE SEQUENCE</scope>
    <source>
        <tissue evidence="1">Shoot tissue taken approximately 20 cm above the soil surface</tissue>
    </source>
</reference>
<protein>
    <submittedName>
        <fullName evidence="1">Uncharacterized protein</fullName>
    </submittedName>
</protein>
<dbReference type="AlphaFoldDB" id="A0A0A9H8G9"/>
<proteinExistence type="predicted"/>
<evidence type="ECO:0000313" key="1">
    <source>
        <dbReference type="EMBL" id="JAE29198.1"/>
    </source>
</evidence>
<organism evidence="1">
    <name type="scientific">Arundo donax</name>
    <name type="common">Giant reed</name>
    <name type="synonym">Donax arundinaceus</name>
    <dbReference type="NCBI Taxonomy" id="35708"/>
    <lineage>
        <taxon>Eukaryota</taxon>
        <taxon>Viridiplantae</taxon>
        <taxon>Streptophyta</taxon>
        <taxon>Embryophyta</taxon>
        <taxon>Tracheophyta</taxon>
        <taxon>Spermatophyta</taxon>
        <taxon>Magnoliopsida</taxon>
        <taxon>Liliopsida</taxon>
        <taxon>Poales</taxon>
        <taxon>Poaceae</taxon>
        <taxon>PACMAD clade</taxon>
        <taxon>Arundinoideae</taxon>
        <taxon>Arundineae</taxon>
        <taxon>Arundo</taxon>
    </lineage>
</organism>
<name>A0A0A9H8G9_ARUDO</name>
<sequence length="93" mass="10674">MHTHFRFMCHCTLGGCCLMERHKFASKAKRSTNRTSQPLWRRSSFMSFSFAPQQGLPKHQFLLTEGGTSRSLKFLKQLPLSKHPKGLFGYVGI</sequence>
<accession>A0A0A9H8G9</accession>
<dbReference type="EMBL" id="GBRH01168698">
    <property type="protein sequence ID" value="JAE29198.1"/>
    <property type="molecule type" value="Transcribed_RNA"/>
</dbReference>
<reference evidence="1" key="1">
    <citation type="submission" date="2014-09" db="EMBL/GenBank/DDBJ databases">
        <authorList>
            <person name="Magalhaes I.L.F."/>
            <person name="Oliveira U."/>
            <person name="Santos F.R."/>
            <person name="Vidigal T.H.D.A."/>
            <person name="Brescovit A.D."/>
            <person name="Santos A.J."/>
        </authorList>
    </citation>
    <scope>NUCLEOTIDE SEQUENCE</scope>
    <source>
        <tissue evidence="1">Shoot tissue taken approximately 20 cm above the soil surface</tissue>
    </source>
</reference>